<evidence type="ECO:0008006" key="4">
    <source>
        <dbReference type="Google" id="ProtNLM"/>
    </source>
</evidence>
<dbReference type="eggNOG" id="COG2931">
    <property type="taxonomic scope" value="Bacteria"/>
</dbReference>
<accession>A7ZBA1</accession>
<dbReference type="RefSeq" id="WP_012001078.1">
    <property type="nucleotide sequence ID" value="NC_009802.2"/>
</dbReference>
<organism evidence="2 3">
    <name type="scientific">Campylobacter concisus (strain 13826)</name>
    <dbReference type="NCBI Taxonomy" id="360104"/>
    <lineage>
        <taxon>Bacteria</taxon>
        <taxon>Pseudomonadati</taxon>
        <taxon>Campylobacterota</taxon>
        <taxon>Epsilonproteobacteria</taxon>
        <taxon>Campylobacterales</taxon>
        <taxon>Campylobacteraceae</taxon>
        <taxon>Campylobacter</taxon>
    </lineage>
</organism>
<evidence type="ECO:0000256" key="1">
    <source>
        <dbReference type="SAM" id="MobiDB-lite"/>
    </source>
</evidence>
<dbReference type="HOGENOM" id="CLU_266083_0_0_7"/>
<dbReference type="EMBL" id="CP000792">
    <property type="protein sequence ID" value="EAT98588.1"/>
    <property type="molecule type" value="Genomic_DNA"/>
</dbReference>
<evidence type="ECO:0000313" key="2">
    <source>
        <dbReference type="EMBL" id="EAT98588.1"/>
    </source>
</evidence>
<dbReference type="AlphaFoldDB" id="A7ZBA1"/>
<feature type="compositionally biased region" description="Basic and acidic residues" evidence="1">
    <location>
        <begin position="832"/>
        <end position="842"/>
    </location>
</feature>
<evidence type="ECO:0000313" key="3">
    <source>
        <dbReference type="Proteomes" id="UP000001121"/>
    </source>
</evidence>
<dbReference type="Gene3D" id="3.40.50.1820">
    <property type="entry name" value="alpha/beta hydrolase"/>
    <property type="match status" value="1"/>
</dbReference>
<dbReference type="InterPro" id="IPR029058">
    <property type="entry name" value="AB_hydrolase_fold"/>
</dbReference>
<dbReference type="SUPFAM" id="SSF53474">
    <property type="entry name" value="alpha/beta-Hydrolases"/>
    <property type="match status" value="1"/>
</dbReference>
<dbReference type="OrthoDB" id="5363614at2"/>
<feature type="region of interest" description="Disordered" evidence="1">
    <location>
        <begin position="822"/>
        <end position="843"/>
    </location>
</feature>
<protein>
    <recommendedName>
        <fullName evidence="4">Fungal lipase-like domain-containing protein</fullName>
    </recommendedName>
</protein>
<proteinExistence type="predicted"/>
<reference evidence="3" key="1">
    <citation type="submission" date="2007-10" db="EMBL/GenBank/DDBJ databases">
        <title>Genome sequence of Campylobacter concisus 13826 isolated from human feces.</title>
        <authorList>
            <person name="Fouts D.E."/>
            <person name="Mongodin E.F."/>
            <person name="Puiu D."/>
            <person name="Sebastian Y."/>
            <person name="Miller W.G."/>
            <person name="Mandrell R.E."/>
            <person name="On S."/>
            <person name="Nelson K.E."/>
        </authorList>
    </citation>
    <scope>NUCLEOTIDE SEQUENCE [LARGE SCALE GENOMIC DNA]</scope>
    <source>
        <strain evidence="3">13826</strain>
    </source>
</reference>
<name>A7ZBA1_CAMC1</name>
<gene>
    <name evidence="2" type="ORF">CCC13826_1170</name>
</gene>
<dbReference type="Proteomes" id="UP000001121">
    <property type="component" value="Chromosome"/>
</dbReference>
<sequence length="1197" mass="135101">MGSNNISTKEQIIKFKDYADIADASYAMLHWVSENEKNGLDDLYSKRGKENVPEKIVNSYKKQEVEKPVWRYADGIKKGDEITEDNQTKQSKINNRSSGEPTAYALAIEARFNQDMVITKPTDKEDDKPEIKPINNEVQSFVYQPKDINKPPYIFVNKENFHQISLRTKAFVNRYELVHHIKNTSITGFSSTLFYDSKFKNYIIGFRGTETELNDLVLADGMITFLGAGLSQIASMAMLKGDMYDAIREHKLNLNPNDKSEVSNLVLSGHSLGGHLAQSFAFLYTKDVKELYTFNAPGFGGIYASLLTISLRFVSFIAKAILKGVRWIARVLDPNGFVGKIASSIFNKIKGMFGFKDDNSTLKECVDTIKDNEKACKEVGDKKVSSNINKSSKGSSEVEIHHCDSVRHKIYDKNDEGLFDASDDSGEDSFKREWNQLYEPSTSVISDLGFRYGLEPLTRVGDGAEFDYKNTDKLHLINILVASHYMKQIVESLYLMEYLLSNEKNAEKIKDKDVPAALDYLNDYIQSLSFNVYFYKISLGYLPKLGSEDKKRLSILESVIYPVALYVNSLGFEDEKEAPNLEDPVSSLLYYKEKDKFVDMIDRDEIKALDAKDIASKVKSGDLNLFFAIYSVRYFMLSKKADLKAFKDRMGYISDFFKIVSSHANSNSSEKELEEYINARLEIYRSAYELKFESFKYADDNKHYVAIAKTNTDKKITRGIVLTHNFKLIDNVAKDAKNDVAKEYLNVIRLEPNELMHISEGKVDILLRDKSIFDINQVSSDLDIDFAKLKTQVYIIDKPLSTATEQSDYPLYFKKEEDGEESNSNLLSFNHQPRDEEKDKGRLSVSYKNSQASILNYSLLNKSLNIDLKPTNKETKESLERANERLNLEKKSSALSAGGTAFANPIIEDDVVVCPHGGHVILKSRAGKSIRSDDQGVILDIDFINSPIVGCSAKNPCTKVAYVPRAALSLKSMNDHYAVMQDLVPACLSNTGSPLRCIKKENRIKLAHSIGSPTSENNNAASEHVIANKPVIRLHVKAFASQSDNLLVATYYLFDKKFEDKNGFSKIKLNLDEGRDIEDKNLKALLADNYDDKRYDIKEFKLRYGADKLNLVFVAPKNFSALDKENYKKANSPESGVGFFASLDEFNSSSTDKNKQTYTSVFLTPTGAKSIELEIAKGLDSGYENDINTTSFVMLVS</sequence>
<dbReference type="STRING" id="360104.CCC13826_1170"/>
<dbReference type="KEGG" id="cco:CCC13826_1170"/>
<feature type="compositionally biased region" description="Polar residues" evidence="1">
    <location>
        <begin position="822"/>
        <end position="831"/>
    </location>
</feature>